<name>A0A3S5BBQ8_9PLAT</name>
<sequence>MDQLRDDESSTPSASGQTFRLQVNGKVVLILARFRILISLSLFGEYAITTLVYFCGFPEGRDGVSTDRLT</sequence>
<keyword evidence="2" id="KW-1185">Reference proteome</keyword>
<protein>
    <submittedName>
        <fullName evidence="1">Uncharacterized protein</fullName>
    </submittedName>
</protein>
<gene>
    <name evidence="1" type="ORF">PXEA_LOCUS33166</name>
</gene>
<comment type="caution">
    <text evidence="1">The sequence shown here is derived from an EMBL/GenBank/DDBJ whole genome shotgun (WGS) entry which is preliminary data.</text>
</comment>
<dbReference type="Proteomes" id="UP000784294">
    <property type="component" value="Unassembled WGS sequence"/>
</dbReference>
<organism evidence="1 2">
    <name type="scientific">Protopolystoma xenopodis</name>
    <dbReference type="NCBI Taxonomy" id="117903"/>
    <lineage>
        <taxon>Eukaryota</taxon>
        <taxon>Metazoa</taxon>
        <taxon>Spiralia</taxon>
        <taxon>Lophotrochozoa</taxon>
        <taxon>Platyhelminthes</taxon>
        <taxon>Monogenea</taxon>
        <taxon>Polyopisthocotylea</taxon>
        <taxon>Polystomatidea</taxon>
        <taxon>Polystomatidae</taxon>
        <taxon>Protopolystoma</taxon>
    </lineage>
</organism>
<reference evidence="1" key="1">
    <citation type="submission" date="2018-11" db="EMBL/GenBank/DDBJ databases">
        <authorList>
            <consortium name="Pathogen Informatics"/>
        </authorList>
    </citation>
    <scope>NUCLEOTIDE SEQUENCE</scope>
</reference>
<accession>A0A3S5BBQ8</accession>
<proteinExistence type="predicted"/>
<dbReference type="AlphaFoldDB" id="A0A3S5BBQ8"/>
<evidence type="ECO:0000313" key="2">
    <source>
        <dbReference type="Proteomes" id="UP000784294"/>
    </source>
</evidence>
<evidence type="ECO:0000313" key="1">
    <source>
        <dbReference type="EMBL" id="VEL39726.1"/>
    </source>
</evidence>
<dbReference type="EMBL" id="CAAALY010262333">
    <property type="protein sequence ID" value="VEL39726.1"/>
    <property type="molecule type" value="Genomic_DNA"/>
</dbReference>